<dbReference type="InterPro" id="IPR004117">
    <property type="entry name" value="7tm6_olfct_rcpt"/>
</dbReference>
<evidence type="ECO:0000256" key="6">
    <source>
        <dbReference type="ARBA" id="ARBA00023136"/>
    </source>
</evidence>
<evidence type="ECO:0000256" key="1">
    <source>
        <dbReference type="ARBA" id="ARBA00004141"/>
    </source>
</evidence>
<keyword evidence="7" id="KW-0675">Receptor</keyword>
<proteinExistence type="predicted"/>
<keyword evidence="8" id="KW-0807">Transducer</keyword>
<keyword evidence="4" id="KW-0552">Olfaction</keyword>
<evidence type="ECO:0000256" key="3">
    <source>
        <dbReference type="ARBA" id="ARBA00022692"/>
    </source>
</evidence>
<sequence>MVTKVIPFSNSDQDDVTVPSKWKIFKLQRMVMLVFDCWPSDRLRRPWYMKAFAAINLLTLAVCIAGESLYTIQSYRNGRLDETIESICPTASRISGLIRMSFMLSNKQKIVNVLNRISNIIQNQHPRENTDTTRLMLLGQQFTKYMVYAGFGVGALYGVTPYIIMTYNWFQGQYPLVKHLPFKMLLPFDSQDPVLFTLTTIFLNYASIPTVTSMLGDVTLFNGICLYISGQFQAIKLEMEAISATLDNNS</sequence>
<dbReference type="VEuPathDB" id="VectorBase:AFUN2_011242"/>
<dbReference type="GO" id="GO:0005549">
    <property type="term" value="F:odorant binding"/>
    <property type="evidence" value="ECO:0007669"/>
    <property type="project" value="InterPro"/>
</dbReference>
<reference evidence="10" key="1">
    <citation type="journal article" date="2019" name="Gigascience">
        <title>A chromosome-scale assembly of the major African malaria vector Anopheles funestus.</title>
        <authorList>
            <person name="Ghurye J."/>
            <person name="Koren S."/>
            <person name="Small S.T."/>
            <person name="Redmond S."/>
            <person name="Howell P."/>
            <person name="Phillippy A.M."/>
            <person name="Besansky N.J."/>
        </authorList>
    </citation>
    <scope>NUCLEOTIDE SEQUENCE</scope>
    <source>
        <strain evidence="10">FUMOZ</strain>
    </source>
</reference>
<evidence type="ECO:0000313" key="10">
    <source>
        <dbReference type="EnsemblMetazoa" id="AFUN008524-PA"/>
    </source>
</evidence>
<accession>A0A182RQI1</accession>
<evidence type="ECO:0000256" key="7">
    <source>
        <dbReference type="ARBA" id="ARBA00023170"/>
    </source>
</evidence>
<feature type="transmembrane region" description="Helical" evidence="9">
    <location>
        <begin position="51"/>
        <end position="72"/>
    </location>
</feature>
<dbReference type="STRING" id="62324.A0A182RQI2"/>
<keyword evidence="3 9" id="KW-0812">Transmembrane</keyword>
<dbReference type="PANTHER" id="PTHR21137">
    <property type="entry name" value="ODORANT RECEPTOR"/>
    <property type="match status" value="1"/>
</dbReference>
<accession>A0A182RQI2</accession>
<dbReference type="EnsemblMetazoa" id="AFUN008524-RA">
    <property type="protein sequence ID" value="AFUN008524-PA"/>
    <property type="gene ID" value="AFUN008524"/>
</dbReference>
<reference evidence="10" key="2">
    <citation type="submission" date="2020-05" db="UniProtKB">
        <authorList>
            <consortium name="EnsemblMetazoa"/>
        </authorList>
    </citation>
    <scope>IDENTIFICATION</scope>
    <source>
        <strain evidence="10">FUMOZ</strain>
    </source>
</reference>
<dbReference type="GO" id="GO:0004984">
    <property type="term" value="F:olfactory receptor activity"/>
    <property type="evidence" value="ECO:0007669"/>
    <property type="project" value="InterPro"/>
</dbReference>
<keyword evidence="6 9" id="KW-0472">Membrane</keyword>
<protein>
    <submittedName>
        <fullName evidence="10">Odorant receptor</fullName>
    </submittedName>
</protein>
<organism evidence="10">
    <name type="scientific">Anopheles funestus</name>
    <name type="common">African malaria mosquito</name>
    <dbReference type="NCBI Taxonomy" id="62324"/>
    <lineage>
        <taxon>Eukaryota</taxon>
        <taxon>Metazoa</taxon>
        <taxon>Ecdysozoa</taxon>
        <taxon>Arthropoda</taxon>
        <taxon>Hexapoda</taxon>
        <taxon>Insecta</taxon>
        <taxon>Pterygota</taxon>
        <taxon>Neoptera</taxon>
        <taxon>Endopterygota</taxon>
        <taxon>Diptera</taxon>
        <taxon>Nematocera</taxon>
        <taxon>Culicoidea</taxon>
        <taxon>Culicidae</taxon>
        <taxon>Anophelinae</taxon>
        <taxon>Anopheles</taxon>
    </lineage>
</organism>
<evidence type="ECO:0000256" key="5">
    <source>
        <dbReference type="ARBA" id="ARBA00022989"/>
    </source>
</evidence>
<evidence type="ECO:0000256" key="4">
    <source>
        <dbReference type="ARBA" id="ARBA00022725"/>
    </source>
</evidence>
<keyword evidence="2" id="KW-0716">Sensory transduction</keyword>
<name>A0A182RQI2_ANOFN</name>
<keyword evidence="5 9" id="KW-1133">Transmembrane helix</keyword>
<evidence type="ECO:0000256" key="2">
    <source>
        <dbReference type="ARBA" id="ARBA00022606"/>
    </source>
</evidence>
<dbReference type="AlphaFoldDB" id="A0A182RQI2"/>
<feature type="transmembrane region" description="Helical" evidence="9">
    <location>
        <begin position="145"/>
        <end position="170"/>
    </location>
</feature>
<dbReference type="Pfam" id="PF02949">
    <property type="entry name" value="7tm_6"/>
    <property type="match status" value="1"/>
</dbReference>
<dbReference type="GO" id="GO:0007165">
    <property type="term" value="P:signal transduction"/>
    <property type="evidence" value="ECO:0007669"/>
    <property type="project" value="UniProtKB-KW"/>
</dbReference>
<evidence type="ECO:0000256" key="8">
    <source>
        <dbReference type="ARBA" id="ARBA00023224"/>
    </source>
</evidence>
<dbReference type="VEuPathDB" id="VectorBase:AFUN008524"/>
<dbReference type="GO" id="GO:0005886">
    <property type="term" value="C:plasma membrane"/>
    <property type="evidence" value="ECO:0007669"/>
    <property type="project" value="TreeGrafter"/>
</dbReference>
<dbReference type="PANTHER" id="PTHR21137:SF26">
    <property type="entry name" value="ODORANT RECEPTOR 10A-RELATED"/>
    <property type="match status" value="1"/>
</dbReference>
<evidence type="ECO:0000256" key="9">
    <source>
        <dbReference type="SAM" id="Phobius"/>
    </source>
</evidence>
<comment type="subcellular location">
    <subcellularLocation>
        <location evidence="1">Membrane</location>
        <topology evidence="1">Multi-pass membrane protein</topology>
    </subcellularLocation>
</comment>